<dbReference type="PANTHER" id="PTHR46845:SF1">
    <property type="entry name" value="INSULIN-LIKE GROWTH FACTOR I"/>
    <property type="match status" value="1"/>
</dbReference>
<dbReference type="GeneTree" id="ENSGT00940000159081"/>
<keyword evidence="7" id="KW-1185">Reference proteome</keyword>
<dbReference type="GO" id="GO:0051897">
    <property type="term" value="P:positive regulation of phosphatidylinositol 3-kinase/protein kinase B signal transduction"/>
    <property type="evidence" value="ECO:0007669"/>
    <property type="project" value="TreeGrafter"/>
</dbReference>
<dbReference type="GO" id="GO:0043066">
    <property type="term" value="P:negative regulation of apoptotic process"/>
    <property type="evidence" value="ECO:0007669"/>
    <property type="project" value="TreeGrafter"/>
</dbReference>
<keyword evidence="2" id="KW-1015">Disulfide bond</keyword>
<organism evidence="6 7">
    <name type="scientific">Laticauda laticaudata</name>
    <name type="common">Blue-ringed sea krait</name>
    <name type="synonym">Blue-lipped sea krait</name>
    <dbReference type="NCBI Taxonomy" id="8630"/>
    <lineage>
        <taxon>Eukaryota</taxon>
        <taxon>Metazoa</taxon>
        <taxon>Chordata</taxon>
        <taxon>Craniata</taxon>
        <taxon>Vertebrata</taxon>
        <taxon>Euteleostomi</taxon>
        <taxon>Lepidosauria</taxon>
        <taxon>Squamata</taxon>
        <taxon>Bifurcata</taxon>
        <taxon>Unidentata</taxon>
        <taxon>Episquamata</taxon>
        <taxon>Toxicofera</taxon>
        <taxon>Serpentes</taxon>
        <taxon>Colubroidea</taxon>
        <taxon>Elapidae</taxon>
        <taxon>Laticaudinae</taxon>
        <taxon>Laticauda</taxon>
    </lineage>
</organism>
<dbReference type="GO" id="GO:0008283">
    <property type="term" value="P:cell population proliferation"/>
    <property type="evidence" value="ECO:0007669"/>
    <property type="project" value="TreeGrafter"/>
</dbReference>
<reference evidence="6" key="2">
    <citation type="submission" date="2025-09" db="UniProtKB">
        <authorList>
            <consortium name="Ensembl"/>
        </authorList>
    </citation>
    <scope>IDENTIFICATION</scope>
</reference>
<evidence type="ECO:0000259" key="5">
    <source>
        <dbReference type="SMART" id="SM00078"/>
    </source>
</evidence>
<dbReference type="GO" id="GO:0008083">
    <property type="term" value="F:growth factor activity"/>
    <property type="evidence" value="ECO:0007669"/>
    <property type="project" value="InterPro"/>
</dbReference>
<dbReference type="PRINTS" id="PR02005">
    <property type="entry name" value="INSLNLIKEGF1"/>
</dbReference>
<evidence type="ECO:0000256" key="4">
    <source>
        <dbReference type="SAM" id="MobiDB-lite"/>
    </source>
</evidence>
<dbReference type="InterPro" id="IPR016179">
    <property type="entry name" value="Insulin-like"/>
</dbReference>
<dbReference type="InterPro" id="IPR022353">
    <property type="entry name" value="Insulin_CS"/>
</dbReference>
<dbReference type="GO" id="GO:0005615">
    <property type="term" value="C:extracellular space"/>
    <property type="evidence" value="ECO:0007669"/>
    <property type="project" value="InterPro"/>
</dbReference>
<evidence type="ECO:0000313" key="6">
    <source>
        <dbReference type="Ensembl" id="ENSLLTP00000021567.1"/>
    </source>
</evidence>
<feature type="region of interest" description="Disordered" evidence="4">
    <location>
        <begin position="68"/>
        <end position="117"/>
    </location>
</feature>
<protein>
    <recommendedName>
        <fullName evidence="5">Insulin-like domain-containing protein</fullName>
    </recommendedName>
</protein>
<dbReference type="PROSITE" id="PS00262">
    <property type="entry name" value="INSULIN"/>
    <property type="match status" value="1"/>
</dbReference>
<comment type="subcellular location">
    <subcellularLocation>
        <location evidence="3">Secreted</location>
    </subcellularLocation>
</comment>
<dbReference type="GO" id="GO:0048009">
    <property type="term" value="P:insulin-like growth factor receptor signaling pathway"/>
    <property type="evidence" value="ECO:0007669"/>
    <property type="project" value="TreeGrafter"/>
</dbReference>
<evidence type="ECO:0000256" key="1">
    <source>
        <dbReference type="ARBA" id="ARBA00009034"/>
    </source>
</evidence>
<proteinExistence type="inferred from homology"/>
<dbReference type="SMART" id="SM00078">
    <property type="entry name" value="IlGF"/>
    <property type="match status" value="1"/>
</dbReference>
<dbReference type="InterPro" id="IPR022341">
    <property type="entry name" value="IGF-I"/>
</dbReference>
<comment type="similarity">
    <text evidence="1 3">Belongs to the insulin family.</text>
</comment>
<reference evidence="6" key="1">
    <citation type="submission" date="2025-08" db="UniProtKB">
        <authorList>
            <consortium name="Ensembl"/>
        </authorList>
    </citation>
    <scope>IDENTIFICATION</scope>
</reference>
<dbReference type="Ensembl" id="ENSLLTT00000022367.1">
    <property type="protein sequence ID" value="ENSLLTP00000021567.1"/>
    <property type="gene ID" value="ENSLLTG00000016082.1"/>
</dbReference>
<dbReference type="GO" id="GO:0005159">
    <property type="term" value="F:insulin-like growth factor receptor binding"/>
    <property type="evidence" value="ECO:0007669"/>
    <property type="project" value="TreeGrafter"/>
</dbReference>
<evidence type="ECO:0000313" key="7">
    <source>
        <dbReference type="Proteomes" id="UP000694406"/>
    </source>
</evidence>
<dbReference type="Proteomes" id="UP000694406">
    <property type="component" value="Unplaced"/>
</dbReference>
<dbReference type="GO" id="GO:0008284">
    <property type="term" value="P:positive regulation of cell population proliferation"/>
    <property type="evidence" value="ECO:0007669"/>
    <property type="project" value="TreeGrafter"/>
</dbReference>
<evidence type="ECO:0000256" key="2">
    <source>
        <dbReference type="ARBA" id="ARBA00023157"/>
    </source>
</evidence>
<sequence>PAVPLPVKMELRSLFSLAEHSGHYRCKPAGYGGNRRSSSSRGIVDECCFQSCDLIRLEMYCAPIKPPKSARSLRAQRHTDMPKAQKVAKWTTSVEGRTGGGRRADAATEASGMEADGSRWHIRKASGERSKADAEWKRADAEWMPSGMKRMHSGSLADA</sequence>
<dbReference type="GO" id="GO:0005179">
    <property type="term" value="F:hormone activity"/>
    <property type="evidence" value="ECO:0007669"/>
    <property type="project" value="InterPro"/>
</dbReference>
<keyword evidence="3" id="KW-0964">Secreted</keyword>
<dbReference type="AlphaFoldDB" id="A0A8C5SRT5"/>
<dbReference type="InterPro" id="IPR036438">
    <property type="entry name" value="Insulin-like_sf"/>
</dbReference>
<dbReference type="PANTHER" id="PTHR46845">
    <property type="entry name" value="INSULIN-LIKE GROWTH FACTOR I"/>
    <property type="match status" value="1"/>
</dbReference>
<name>A0A8C5SRT5_LATLA</name>
<evidence type="ECO:0000256" key="3">
    <source>
        <dbReference type="RuleBase" id="RU000406"/>
    </source>
</evidence>
<accession>A0A8C5SRT5</accession>
<dbReference type="Pfam" id="PF00049">
    <property type="entry name" value="Insulin"/>
    <property type="match status" value="1"/>
</dbReference>
<dbReference type="Gene3D" id="1.10.100.10">
    <property type="entry name" value="Insulin-like"/>
    <property type="match status" value="1"/>
</dbReference>
<feature type="domain" description="Insulin-like" evidence="5">
    <location>
        <begin position="12"/>
        <end position="61"/>
    </location>
</feature>
<dbReference type="SUPFAM" id="SSF56994">
    <property type="entry name" value="Insulin-like"/>
    <property type="match status" value="1"/>
</dbReference>